<reference evidence="1" key="1">
    <citation type="submission" date="2019-12" db="EMBL/GenBank/DDBJ databases">
        <title>Genome sequencing and annotation of Brassica cretica.</title>
        <authorList>
            <person name="Studholme D.J."/>
            <person name="Sarris P.F."/>
        </authorList>
    </citation>
    <scope>NUCLEOTIDE SEQUENCE</scope>
    <source>
        <strain evidence="1">PFS-001/15</strain>
        <tissue evidence="1">Leaf</tissue>
    </source>
</reference>
<comment type="caution">
    <text evidence="1">The sequence shown here is derived from an EMBL/GenBank/DDBJ whole genome shotgun (WGS) entry which is preliminary data.</text>
</comment>
<evidence type="ECO:0000313" key="2">
    <source>
        <dbReference type="Proteomes" id="UP000712281"/>
    </source>
</evidence>
<name>A0A8S9H266_BRACR</name>
<proteinExistence type="predicted"/>
<dbReference type="EMBL" id="QGKW02001988">
    <property type="protein sequence ID" value="KAF2551889.1"/>
    <property type="molecule type" value="Genomic_DNA"/>
</dbReference>
<sequence length="166" mass="19077">MQLRPIPLQGDHGVIQPKYREEESYSRPLQADHGVIQPKYLTWRLNGEDQVVPSLSRWHEAKLDNVHKLLRKQVCLVEDAEAVDTEGRAEEEDVNFFSGSGFQGSGNHGGFWKPWWKYGGEGREAARRRFRSRESDELQRIALVSINPSNKHRSLEVIQNRSTSSP</sequence>
<organism evidence="1 2">
    <name type="scientific">Brassica cretica</name>
    <name type="common">Mustard</name>
    <dbReference type="NCBI Taxonomy" id="69181"/>
    <lineage>
        <taxon>Eukaryota</taxon>
        <taxon>Viridiplantae</taxon>
        <taxon>Streptophyta</taxon>
        <taxon>Embryophyta</taxon>
        <taxon>Tracheophyta</taxon>
        <taxon>Spermatophyta</taxon>
        <taxon>Magnoliopsida</taxon>
        <taxon>eudicotyledons</taxon>
        <taxon>Gunneridae</taxon>
        <taxon>Pentapetalae</taxon>
        <taxon>rosids</taxon>
        <taxon>malvids</taxon>
        <taxon>Brassicales</taxon>
        <taxon>Brassicaceae</taxon>
        <taxon>Brassiceae</taxon>
        <taxon>Brassica</taxon>
    </lineage>
</organism>
<evidence type="ECO:0000313" key="1">
    <source>
        <dbReference type="EMBL" id="KAF2551889.1"/>
    </source>
</evidence>
<dbReference type="Proteomes" id="UP000712281">
    <property type="component" value="Unassembled WGS sequence"/>
</dbReference>
<dbReference type="AlphaFoldDB" id="A0A8S9H266"/>
<gene>
    <name evidence="1" type="ORF">F2Q68_00034424</name>
</gene>
<accession>A0A8S9H266</accession>
<protein>
    <submittedName>
        <fullName evidence="1">Uncharacterized protein</fullName>
    </submittedName>
</protein>